<organism evidence="1 2">
    <name type="scientific">Saccharothrix coeruleofusca</name>
    <dbReference type="NCBI Taxonomy" id="33919"/>
    <lineage>
        <taxon>Bacteria</taxon>
        <taxon>Bacillati</taxon>
        <taxon>Actinomycetota</taxon>
        <taxon>Actinomycetes</taxon>
        <taxon>Pseudonocardiales</taxon>
        <taxon>Pseudonocardiaceae</taxon>
        <taxon>Saccharothrix</taxon>
    </lineage>
</organism>
<comment type="caution">
    <text evidence="1">The sequence shown here is derived from an EMBL/GenBank/DDBJ whole genome shotgun (WGS) entry which is preliminary data.</text>
</comment>
<reference evidence="1" key="1">
    <citation type="journal article" date="2014" name="Int. J. Syst. Evol. Microbiol.">
        <title>Complete genome sequence of Corynebacterium casei LMG S-19264T (=DSM 44701T), isolated from a smear-ripened cheese.</title>
        <authorList>
            <consortium name="US DOE Joint Genome Institute (JGI-PGF)"/>
            <person name="Walter F."/>
            <person name="Albersmeier A."/>
            <person name="Kalinowski J."/>
            <person name="Ruckert C."/>
        </authorList>
    </citation>
    <scope>NUCLEOTIDE SEQUENCE</scope>
    <source>
        <strain evidence="1">JCM 3313</strain>
    </source>
</reference>
<proteinExistence type="predicted"/>
<dbReference type="EMBL" id="BMRG01000006">
    <property type="protein sequence ID" value="GGP61550.1"/>
    <property type="molecule type" value="Genomic_DNA"/>
</dbReference>
<gene>
    <name evidence="1" type="ORF">GCM10010185_37660</name>
</gene>
<reference evidence="1" key="2">
    <citation type="submission" date="2020-09" db="EMBL/GenBank/DDBJ databases">
        <authorList>
            <person name="Sun Q."/>
            <person name="Ohkuma M."/>
        </authorList>
    </citation>
    <scope>NUCLEOTIDE SEQUENCE</scope>
    <source>
        <strain evidence="1">JCM 3313</strain>
    </source>
</reference>
<dbReference type="Proteomes" id="UP000639606">
    <property type="component" value="Unassembled WGS sequence"/>
</dbReference>
<evidence type="ECO:0000313" key="1">
    <source>
        <dbReference type="EMBL" id="GGP61550.1"/>
    </source>
</evidence>
<accession>A0A918AN51</accession>
<keyword evidence="2" id="KW-1185">Reference proteome</keyword>
<dbReference type="AlphaFoldDB" id="A0A918AN51"/>
<sequence length="73" mass="8339">MTADTRRANLDGMVDPDAWYYCLTHREPEHGLGCRAMDRMGPYPDRATAARALEIARERTKAADEADEEWNAR</sequence>
<evidence type="ECO:0008006" key="3">
    <source>
        <dbReference type="Google" id="ProtNLM"/>
    </source>
</evidence>
<protein>
    <recommendedName>
        <fullName evidence="3">SPOR domain-containing protein</fullName>
    </recommendedName>
</protein>
<evidence type="ECO:0000313" key="2">
    <source>
        <dbReference type="Proteomes" id="UP000639606"/>
    </source>
</evidence>
<name>A0A918AN51_9PSEU</name>